<protein>
    <submittedName>
        <fullName evidence="1">DUF1569 domain-containing protein</fullName>
    </submittedName>
</protein>
<gene>
    <name evidence="1" type="ORF">QWZ15_00780</name>
</gene>
<dbReference type="RefSeq" id="WP_240459401.1">
    <property type="nucleotide sequence ID" value="NZ_JAUFQS010000002.1"/>
</dbReference>
<comment type="caution">
    <text evidence="1">The sequence shown here is derived from an EMBL/GenBank/DDBJ whole genome shotgun (WGS) entry which is preliminary data.</text>
</comment>
<dbReference type="Pfam" id="PF07606">
    <property type="entry name" value="DUF1569"/>
    <property type="match status" value="1"/>
</dbReference>
<organism evidence="1 2">
    <name type="scientific">Cyclobacterium jeungdonense</name>
    <dbReference type="NCBI Taxonomy" id="708087"/>
    <lineage>
        <taxon>Bacteria</taxon>
        <taxon>Pseudomonadati</taxon>
        <taxon>Bacteroidota</taxon>
        <taxon>Cytophagia</taxon>
        <taxon>Cytophagales</taxon>
        <taxon>Cyclobacteriaceae</taxon>
        <taxon>Cyclobacterium</taxon>
    </lineage>
</organism>
<proteinExistence type="predicted"/>
<dbReference type="InterPro" id="IPR011463">
    <property type="entry name" value="DUF1569"/>
</dbReference>
<sequence length="92" mass="10879">MGLILKAFVKKILVNETLYKKTVRTAPAFIIADEHDFEEEKTRLIQYLHKTVQLGESHFDGRESMSFGKLSKEEWNNLFYKHLDHHLTQFVV</sequence>
<evidence type="ECO:0000313" key="1">
    <source>
        <dbReference type="EMBL" id="MDN3686347.1"/>
    </source>
</evidence>
<keyword evidence="2" id="KW-1185">Reference proteome</keyword>
<reference evidence="2" key="1">
    <citation type="journal article" date="2019" name="Int. J. Syst. Evol. Microbiol.">
        <title>The Global Catalogue of Microorganisms (GCM) 10K type strain sequencing project: providing services to taxonomists for standard genome sequencing and annotation.</title>
        <authorList>
            <consortium name="The Broad Institute Genomics Platform"/>
            <consortium name="The Broad Institute Genome Sequencing Center for Infectious Disease"/>
            <person name="Wu L."/>
            <person name="Ma J."/>
        </authorList>
    </citation>
    <scope>NUCLEOTIDE SEQUENCE [LARGE SCALE GENOMIC DNA]</scope>
    <source>
        <strain evidence="2">CECT 7706</strain>
    </source>
</reference>
<dbReference type="EMBL" id="JAUFQS010000002">
    <property type="protein sequence ID" value="MDN3686347.1"/>
    <property type="molecule type" value="Genomic_DNA"/>
</dbReference>
<dbReference type="Proteomes" id="UP001236663">
    <property type="component" value="Unassembled WGS sequence"/>
</dbReference>
<accession>A0ABT8C2P7</accession>
<name>A0ABT8C2P7_9BACT</name>
<evidence type="ECO:0000313" key="2">
    <source>
        <dbReference type="Proteomes" id="UP001236663"/>
    </source>
</evidence>